<protein>
    <submittedName>
        <fullName evidence="6">Uncharacterized protein</fullName>
    </submittedName>
</protein>
<evidence type="ECO:0000256" key="2">
    <source>
        <dbReference type="ARBA" id="ARBA00022692"/>
    </source>
</evidence>
<dbReference type="AlphaFoldDB" id="X1TJV4"/>
<dbReference type="Pfam" id="PF00146">
    <property type="entry name" value="NADHdh"/>
    <property type="match status" value="1"/>
</dbReference>
<dbReference type="EMBL" id="BARW01027762">
    <property type="protein sequence ID" value="GAJ05529.1"/>
    <property type="molecule type" value="Genomic_DNA"/>
</dbReference>
<feature type="transmembrane region" description="Helical" evidence="5">
    <location>
        <begin position="20"/>
        <end position="43"/>
    </location>
</feature>
<dbReference type="InterPro" id="IPR001694">
    <property type="entry name" value="NADH_UbQ_OxRdtase_su1/FPO"/>
</dbReference>
<name>X1TJV4_9ZZZZ</name>
<comment type="subcellular location">
    <subcellularLocation>
        <location evidence="1">Membrane</location>
        <topology evidence="1">Multi-pass membrane protein</topology>
    </subcellularLocation>
</comment>
<proteinExistence type="predicted"/>
<evidence type="ECO:0000256" key="3">
    <source>
        <dbReference type="ARBA" id="ARBA00022989"/>
    </source>
</evidence>
<comment type="caution">
    <text evidence="6">The sequence shown here is derived from an EMBL/GenBank/DDBJ whole genome shotgun (WGS) entry which is preliminary data.</text>
</comment>
<keyword evidence="3 5" id="KW-1133">Transmembrane helix</keyword>
<feature type="non-terminal residue" evidence="6">
    <location>
        <position position="57"/>
    </location>
</feature>
<sequence>MTYYKTTSLVEVVRVQQNSFWGVVYLPLPALAYFMILPAMLGIRPFDVVSAPQEIAS</sequence>
<organism evidence="6">
    <name type="scientific">marine sediment metagenome</name>
    <dbReference type="NCBI Taxonomy" id="412755"/>
    <lineage>
        <taxon>unclassified sequences</taxon>
        <taxon>metagenomes</taxon>
        <taxon>ecological metagenomes</taxon>
    </lineage>
</organism>
<gene>
    <name evidence="6" type="ORF">S12H4_44978</name>
</gene>
<dbReference type="GO" id="GO:0016020">
    <property type="term" value="C:membrane"/>
    <property type="evidence" value="ECO:0007669"/>
    <property type="project" value="UniProtKB-SubCell"/>
</dbReference>
<evidence type="ECO:0000256" key="1">
    <source>
        <dbReference type="ARBA" id="ARBA00004141"/>
    </source>
</evidence>
<reference evidence="6" key="1">
    <citation type="journal article" date="2014" name="Front. Microbiol.">
        <title>High frequency of phylogenetically diverse reductive dehalogenase-homologous genes in deep subseafloor sedimentary metagenomes.</title>
        <authorList>
            <person name="Kawai M."/>
            <person name="Futagami T."/>
            <person name="Toyoda A."/>
            <person name="Takaki Y."/>
            <person name="Nishi S."/>
            <person name="Hori S."/>
            <person name="Arai W."/>
            <person name="Tsubouchi T."/>
            <person name="Morono Y."/>
            <person name="Uchiyama I."/>
            <person name="Ito T."/>
            <person name="Fujiyama A."/>
            <person name="Inagaki F."/>
            <person name="Takami H."/>
        </authorList>
    </citation>
    <scope>NUCLEOTIDE SEQUENCE</scope>
    <source>
        <strain evidence="6">Expedition CK06-06</strain>
    </source>
</reference>
<evidence type="ECO:0000256" key="5">
    <source>
        <dbReference type="SAM" id="Phobius"/>
    </source>
</evidence>
<evidence type="ECO:0000313" key="6">
    <source>
        <dbReference type="EMBL" id="GAJ05529.1"/>
    </source>
</evidence>
<evidence type="ECO:0000256" key="4">
    <source>
        <dbReference type="ARBA" id="ARBA00023136"/>
    </source>
</evidence>
<accession>X1TJV4</accession>
<keyword evidence="2 5" id="KW-0812">Transmembrane</keyword>
<keyword evidence="4 5" id="KW-0472">Membrane</keyword>